<protein>
    <recommendedName>
        <fullName evidence="9">carbamoyl-phosphate synthase (ammonia)</fullName>
        <ecNumber evidence="9">6.3.4.16</ecNumber>
    </recommendedName>
</protein>
<evidence type="ECO:0000256" key="7">
    <source>
        <dbReference type="ARBA" id="ARBA00022840"/>
    </source>
</evidence>
<evidence type="ECO:0000256" key="4">
    <source>
        <dbReference type="ARBA" id="ARBA00022598"/>
    </source>
</evidence>
<accession>A0ABU7STF4</accession>
<keyword evidence="6 11" id="KW-0547">Nucleotide-binding</keyword>
<dbReference type="InterPro" id="IPR058047">
    <property type="entry name" value="CPSase_preATP-grasp"/>
</dbReference>
<evidence type="ECO:0000256" key="10">
    <source>
        <dbReference type="ARBA" id="ARBA00047359"/>
    </source>
</evidence>
<dbReference type="PANTHER" id="PTHR11405:SF53">
    <property type="entry name" value="CARBAMOYL-PHOSPHATE SYNTHASE [AMMONIA], MITOCHONDRIAL"/>
    <property type="match status" value="1"/>
</dbReference>
<dbReference type="PANTHER" id="PTHR11405">
    <property type="entry name" value="CARBAMOYLTRANSFERASE FAMILY MEMBER"/>
    <property type="match status" value="1"/>
</dbReference>
<name>A0ABU7STF4_9LACO</name>
<evidence type="ECO:0000313" key="14">
    <source>
        <dbReference type="Proteomes" id="UP001335665"/>
    </source>
</evidence>
<reference evidence="13 14" key="1">
    <citation type="submission" date="2023-02" db="EMBL/GenBank/DDBJ databases">
        <title>The predominant lactic acid bacteria and yeasts involved in the spontaneous fermentation of millet during the production of the traditional porridge Hausa koko in Ghana.</title>
        <authorList>
            <person name="Atter A."/>
            <person name="Diaz M."/>
        </authorList>
    </citation>
    <scope>NUCLEOTIDE SEQUENCE [LARGE SCALE GENOMIC DNA]</scope>
    <source>
        <strain evidence="13 14">FI11552</strain>
    </source>
</reference>
<sequence length="839" mass="93174">MSQTSIKSVLVIGAGANDIQHGDELDAATFEIVSTFKKLGIKTILADNNPFSVSLENRSAVDHACIGPLNVEYLVNLIDRYRPAAILPTVGNQHAFELTQELLEKGIIQKRDIQLLGVPEATVRQVNNPVLLSRTLHKMDAPMKTVVTVSNYQDALEEAQKLGYPVIIRSVLPKSNSTRRIVHDQRELASAVQSCLSQSRAEQVLVQQSLAGYKEIEVMVQRDASGTMMMLSMVEDMDPIGIHAGDSVAFNPPQTLLDRQIQDMRDTAFAITRKLRIVGINHVQFALNPDNDKFYVIKNSPYFDRMTSFVAQSTGYPIARVCAQLYAGQRLRDIDLGPNYVHHAALVEPTMDHIAARVPVWGFTEIPEASRLLGTEKKSVGTVFGVGRSTIEALFKAIESRYREPADFHLAAQKKLTDDELIVKLVHPEAGRFFVLIEAMNRGYGVDELAEMTKIDPFYFDQINKMRLLIKEVVDNPGKEPVLIRAKGCGLSNQLIARLWKTTPDRIYQMLLDHQITSKYKEIEPSAGEFDQHTSSFYSALEDENEGTKTAQPSAMVIGTGGLRLGLSNSGDYFVAAMMQQLHREGYHTVIVDTNPSSVALVSELSDKRYLEPPTPENVFQLLKVEQPQLLFVPASYTQLLDALKRVNLECQLIVLPDDRLPQLDNRAAKLVAFNYIYDGEYTYPLGTTTNLLSPEQLNYQSTAIRYPAVVPDYAFQPISDQANSAVMDQDEPGLFQVIFVKAGDEYHQVGVQPLPLTEVAFLSKVLCVSLPGIFIQLVTGKAAGETVAESLKRANDPGVVTYRATFPFKALHVHDGVPTVNKIIGARMQFLTPPSSNE</sequence>
<evidence type="ECO:0000256" key="8">
    <source>
        <dbReference type="ARBA" id="ARBA00023211"/>
    </source>
</evidence>
<dbReference type="PROSITE" id="PS50975">
    <property type="entry name" value="ATP_GRASP"/>
    <property type="match status" value="1"/>
</dbReference>
<dbReference type="InterPro" id="IPR011761">
    <property type="entry name" value="ATP-grasp"/>
</dbReference>
<comment type="similarity">
    <text evidence="3">Belongs to the CarB family.</text>
</comment>
<dbReference type="Gene3D" id="3.40.50.20">
    <property type="match status" value="2"/>
</dbReference>
<dbReference type="InterPro" id="IPR036897">
    <property type="entry name" value="CarbamoylP_synth_lsu_oligo_sf"/>
</dbReference>
<proteinExistence type="inferred from homology"/>
<comment type="cofactor">
    <cofactor evidence="1">
        <name>Mn(2+)</name>
        <dbReference type="ChEBI" id="CHEBI:29035"/>
    </cofactor>
</comment>
<dbReference type="InterPro" id="IPR016185">
    <property type="entry name" value="PreATP-grasp_dom_sf"/>
</dbReference>
<evidence type="ECO:0000256" key="2">
    <source>
        <dbReference type="ARBA" id="ARBA00001946"/>
    </source>
</evidence>
<dbReference type="RefSeq" id="WP_331192260.1">
    <property type="nucleotide sequence ID" value="NZ_JAQSEN010000010.1"/>
</dbReference>
<dbReference type="SMART" id="SM01096">
    <property type="entry name" value="CPSase_L_D3"/>
    <property type="match status" value="1"/>
</dbReference>
<evidence type="ECO:0000256" key="9">
    <source>
        <dbReference type="ARBA" id="ARBA00044063"/>
    </source>
</evidence>
<dbReference type="InterPro" id="IPR005483">
    <property type="entry name" value="CPSase_dom"/>
</dbReference>
<organism evidence="13 14">
    <name type="scientific">Limosilactobacillus pontis</name>
    <dbReference type="NCBI Taxonomy" id="35787"/>
    <lineage>
        <taxon>Bacteria</taxon>
        <taxon>Bacillati</taxon>
        <taxon>Bacillota</taxon>
        <taxon>Bacilli</taxon>
        <taxon>Lactobacillales</taxon>
        <taxon>Lactobacillaceae</taxon>
        <taxon>Limosilactobacillus</taxon>
    </lineage>
</organism>
<evidence type="ECO:0000313" key="13">
    <source>
        <dbReference type="EMBL" id="MEE6701352.1"/>
    </source>
</evidence>
<dbReference type="Proteomes" id="UP001335665">
    <property type="component" value="Unassembled WGS sequence"/>
</dbReference>
<dbReference type="Pfam" id="PF02787">
    <property type="entry name" value="CPSase_L_D3"/>
    <property type="match status" value="1"/>
</dbReference>
<evidence type="ECO:0000256" key="6">
    <source>
        <dbReference type="ARBA" id="ARBA00022741"/>
    </source>
</evidence>
<evidence type="ECO:0000259" key="12">
    <source>
        <dbReference type="PROSITE" id="PS50975"/>
    </source>
</evidence>
<keyword evidence="14" id="KW-1185">Reference proteome</keyword>
<keyword evidence="7 11" id="KW-0067">ATP-binding</keyword>
<dbReference type="EC" id="6.3.4.16" evidence="9"/>
<dbReference type="Pfam" id="PF25596">
    <property type="entry name" value="CPSase_L_D1"/>
    <property type="match status" value="2"/>
</dbReference>
<dbReference type="Pfam" id="PF02786">
    <property type="entry name" value="CPSase_L_D2"/>
    <property type="match status" value="1"/>
</dbReference>
<dbReference type="SUPFAM" id="SSF52440">
    <property type="entry name" value="PreATP-grasp domain"/>
    <property type="match status" value="2"/>
</dbReference>
<dbReference type="EMBL" id="JAQSFA010000012">
    <property type="protein sequence ID" value="MEE6701352.1"/>
    <property type="molecule type" value="Genomic_DNA"/>
</dbReference>
<dbReference type="Gene3D" id="1.10.1030.10">
    <property type="entry name" value="Carbamoyl-phosphate synthetase, large subunit oligomerisation domain"/>
    <property type="match status" value="1"/>
</dbReference>
<keyword evidence="4" id="KW-0436">Ligase</keyword>
<evidence type="ECO:0000256" key="11">
    <source>
        <dbReference type="PROSITE-ProRule" id="PRU00409"/>
    </source>
</evidence>
<keyword evidence="5" id="KW-0677">Repeat</keyword>
<dbReference type="Gene3D" id="3.30.470.20">
    <property type="entry name" value="ATP-grasp fold, B domain"/>
    <property type="match status" value="1"/>
</dbReference>
<evidence type="ECO:0000256" key="3">
    <source>
        <dbReference type="ARBA" id="ARBA00009799"/>
    </source>
</evidence>
<dbReference type="InterPro" id="IPR005480">
    <property type="entry name" value="CPSase_lsu_oligo"/>
</dbReference>
<comment type="cofactor">
    <cofactor evidence="2">
        <name>Mg(2+)</name>
        <dbReference type="ChEBI" id="CHEBI:18420"/>
    </cofactor>
</comment>
<dbReference type="InterPro" id="IPR013815">
    <property type="entry name" value="ATP_grasp_subdomain_1"/>
</dbReference>
<dbReference type="Gene3D" id="3.30.1490.20">
    <property type="entry name" value="ATP-grasp fold, A domain"/>
    <property type="match status" value="1"/>
</dbReference>
<evidence type="ECO:0000256" key="1">
    <source>
        <dbReference type="ARBA" id="ARBA00001936"/>
    </source>
</evidence>
<comment type="caution">
    <text evidence="13">The sequence shown here is derived from an EMBL/GenBank/DDBJ whole genome shotgun (WGS) entry which is preliminary data.</text>
</comment>
<keyword evidence="8" id="KW-0464">Manganese</keyword>
<feature type="domain" description="ATP-grasp" evidence="12">
    <location>
        <begin position="133"/>
        <end position="327"/>
    </location>
</feature>
<dbReference type="SUPFAM" id="SSF56059">
    <property type="entry name" value="Glutathione synthetase ATP-binding domain-like"/>
    <property type="match status" value="1"/>
</dbReference>
<evidence type="ECO:0000256" key="5">
    <source>
        <dbReference type="ARBA" id="ARBA00022737"/>
    </source>
</evidence>
<dbReference type="PRINTS" id="PR00098">
    <property type="entry name" value="CPSASE"/>
</dbReference>
<comment type="catalytic activity">
    <reaction evidence="10">
        <text>hydrogencarbonate + NH4(+) + 2 ATP = carbamoyl phosphate + 2 ADP + phosphate + 2 H(+)</text>
        <dbReference type="Rhea" id="RHEA:18029"/>
        <dbReference type="ChEBI" id="CHEBI:15378"/>
        <dbReference type="ChEBI" id="CHEBI:17544"/>
        <dbReference type="ChEBI" id="CHEBI:28938"/>
        <dbReference type="ChEBI" id="CHEBI:30616"/>
        <dbReference type="ChEBI" id="CHEBI:43474"/>
        <dbReference type="ChEBI" id="CHEBI:58228"/>
        <dbReference type="ChEBI" id="CHEBI:456216"/>
        <dbReference type="EC" id="6.3.4.16"/>
    </reaction>
</comment>
<dbReference type="InterPro" id="IPR005479">
    <property type="entry name" value="CPAse_ATP-bd"/>
</dbReference>
<gene>
    <name evidence="13" type="ORF">PS396_06025</name>
</gene>
<dbReference type="SUPFAM" id="SSF48108">
    <property type="entry name" value="Carbamoyl phosphate synthetase, large subunit connection domain"/>
    <property type="match status" value="1"/>
</dbReference>